<comment type="caution">
    <text evidence="1">The sequence shown here is derived from an EMBL/GenBank/DDBJ whole genome shotgun (WGS) entry which is preliminary data.</text>
</comment>
<name>A0A8H6AVG7_9HELO</name>
<sequence length="170" mass="18554">MVSKYPEKGAIMSFNRLCSNIPPKPLEPSALSILIGNAKSPARSSHFANRLAKCDDENTGIISNISPPKTFHVNVQLSTPGGREYLFFEYSLQDTSPSPLTTSELPDALEDSTSTSNSHCFCKHCIFPASSIHVSTTVKGAILRSLLILRLLRGLNQVHLTVNESVLMNL</sequence>
<dbReference type="AlphaFoldDB" id="A0A8H6AVG7"/>
<dbReference type="Proteomes" id="UP000531561">
    <property type="component" value="Unassembled WGS sequence"/>
</dbReference>
<organism evidence="1 2">
    <name type="scientific">Botrytis fragariae</name>
    <dbReference type="NCBI Taxonomy" id="1964551"/>
    <lineage>
        <taxon>Eukaryota</taxon>
        <taxon>Fungi</taxon>
        <taxon>Dikarya</taxon>
        <taxon>Ascomycota</taxon>
        <taxon>Pezizomycotina</taxon>
        <taxon>Leotiomycetes</taxon>
        <taxon>Helotiales</taxon>
        <taxon>Sclerotiniaceae</taxon>
        <taxon>Botrytis</taxon>
    </lineage>
</organism>
<accession>A0A8H6AVG7</accession>
<dbReference type="EMBL" id="JABFCT010000007">
    <property type="protein sequence ID" value="KAF5874434.1"/>
    <property type="molecule type" value="Genomic_DNA"/>
</dbReference>
<dbReference type="GeneID" id="59258538"/>
<reference evidence="1 2" key="1">
    <citation type="journal article" date="2020" name="Phytopathology">
        <title>A high-quality genome resource of Botrytis fragariae, a new and rapidly spreading fungal pathogen causing strawberry gray mold in the U.S.A.</title>
        <authorList>
            <person name="Wu Y."/>
            <person name="Saski C.A."/>
            <person name="Schnabel G."/>
            <person name="Xiao S."/>
            <person name="Hu M."/>
        </authorList>
    </citation>
    <scope>NUCLEOTIDE SEQUENCE [LARGE SCALE GENOMIC DNA]</scope>
    <source>
        <strain evidence="1 2">BVB16</strain>
    </source>
</reference>
<keyword evidence="2" id="KW-1185">Reference proteome</keyword>
<evidence type="ECO:0000313" key="2">
    <source>
        <dbReference type="Proteomes" id="UP000531561"/>
    </source>
</evidence>
<dbReference type="OrthoDB" id="10381811at2759"/>
<dbReference type="RefSeq" id="XP_037193380.1">
    <property type="nucleotide sequence ID" value="XM_037334846.1"/>
</dbReference>
<gene>
    <name evidence="1" type="ORF">Bfra_004441</name>
</gene>
<protein>
    <submittedName>
        <fullName evidence="1">Uncharacterized protein</fullName>
    </submittedName>
</protein>
<proteinExistence type="predicted"/>
<evidence type="ECO:0000313" key="1">
    <source>
        <dbReference type="EMBL" id="KAF5874434.1"/>
    </source>
</evidence>